<organism evidence="2 3">
    <name type="scientific">Pseudonocardia xishanensis</name>
    <dbReference type="NCBI Taxonomy" id="630995"/>
    <lineage>
        <taxon>Bacteria</taxon>
        <taxon>Bacillati</taxon>
        <taxon>Actinomycetota</taxon>
        <taxon>Actinomycetes</taxon>
        <taxon>Pseudonocardiales</taxon>
        <taxon>Pseudonocardiaceae</taxon>
        <taxon>Pseudonocardia</taxon>
    </lineage>
</organism>
<keyword evidence="3" id="KW-1185">Reference proteome</keyword>
<dbReference type="InterPro" id="IPR036702">
    <property type="entry name" value="ComB-like_sf"/>
</dbReference>
<dbReference type="Gene3D" id="3.90.1560.10">
    <property type="entry name" value="ComB-like"/>
    <property type="match status" value="1"/>
</dbReference>
<evidence type="ECO:0000313" key="2">
    <source>
        <dbReference type="EMBL" id="GAA4552824.1"/>
    </source>
</evidence>
<sequence>MSLRNRSAAAEWLRGRRAEEPGVRVAIVAAGERRPDGTLRPAVEDLWGAGALVAALDDWPASPEARAAAAAFTAVADDVRAALHDCASGRELHGMGFPDDVDTAAELDESTSVPILRDGAFIASRSNRALGGGCRDGGGAP</sequence>
<gene>
    <name evidence="2" type="ORF">GCM10023175_47330</name>
</gene>
<evidence type="ECO:0000256" key="1">
    <source>
        <dbReference type="ARBA" id="ARBA00021948"/>
    </source>
</evidence>
<name>A0ABP8RWT6_9PSEU</name>
<comment type="caution">
    <text evidence="2">The sequence shown here is derived from an EMBL/GenBank/DDBJ whole genome shotgun (WGS) entry which is preliminary data.</text>
</comment>
<protein>
    <recommendedName>
        <fullName evidence="1">Probable 2-phosphosulfolactate phosphatase</fullName>
    </recommendedName>
</protein>
<reference evidence="3" key="1">
    <citation type="journal article" date="2019" name="Int. J. Syst. Evol. Microbiol.">
        <title>The Global Catalogue of Microorganisms (GCM) 10K type strain sequencing project: providing services to taxonomists for standard genome sequencing and annotation.</title>
        <authorList>
            <consortium name="The Broad Institute Genomics Platform"/>
            <consortium name="The Broad Institute Genome Sequencing Center for Infectious Disease"/>
            <person name="Wu L."/>
            <person name="Ma J."/>
        </authorList>
    </citation>
    <scope>NUCLEOTIDE SEQUENCE [LARGE SCALE GENOMIC DNA]</scope>
    <source>
        <strain evidence="3">JCM 17906</strain>
    </source>
</reference>
<proteinExistence type="predicted"/>
<dbReference type="EMBL" id="BAABGT010000075">
    <property type="protein sequence ID" value="GAA4552824.1"/>
    <property type="molecule type" value="Genomic_DNA"/>
</dbReference>
<evidence type="ECO:0000313" key="3">
    <source>
        <dbReference type="Proteomes" id="UP001501598"/>
    </source>
</evidence>
<dbReference type="Pfam" id="PF04029">
    <property type="entry name" value="2-ph_phosp"/>
    <property type="match status" value="1"/>
</dbReference>
<dbReference type="InterPro" id="IPR005238">
    <property type="entry name" value="ComB-like"/>
</dbReference>
<dbReference type="Proteomes" id="UP001501598">
    <property type="component" value="Unassembled WGS sequence"/>
</dbReference>
<dbReference type="SUPFAM" id="SSF142823">
    <property type="entry name" value="ComB-like"/>
    <property type="match status" value="1"/>
</dbReference>
<dbReference type="RefSeq" id="WP_345422600.1">
    <property type="nucleotide sequence ID" value="NZ_BAABGT010000075.1"/>
</dbReference>
<accession>A0ABP8RWT6</accession>